<dbReference type="CDD" id="cd22386">
    <property type="entry name" value="KH-I_KHDC4_rpt2"/>
    <property type="match status" value="1"/>
</dbReference>
<dbReference type="InterPro" id="IPR055256">
    <property type="entry name" value="KH_1_KHDC4/BBP-like"/>
</dbReference>
<dbReference type="GO" id="GO:0003723">
    <property type="term" value="F:RNA binding"/>
    <property type="evidence" value="ECO:0007669"/>
    <property type="project" value="InterPro"/>
</dbReference>
<evidence type="ECO:0000256" key="1">
    <source>
        <dbReference type="SAM" id="MobiDB-lite"/>
    </source>
</evidence>
<accession>A0A7S4CIB8</accession>
<feature type="compositionally biased region" description="Pro residues" evidence="1">
    <location>
        <begin position="211"/>
        <end position="221"/>
    </location>
</feature>
<feature type="region of interest" description="Disordered" evidence="1">
    <location>
        <begin position="211"/>
        <end position="334"/>
    </location>
</feature>
<dbReference type="Gene3D" id="3.30.1370.10">
    <property type="entry name" value="K Homology domain, type 1"/>
    <property type="match status" value="1"/>
</dbReference>
<dbReference type="EMBL" id="HBJA01026898">
    <property type="protein sequence ID" value="CAE0797635.1"/>
    <property type="molecule type" value="Transcribed_RNA"/>
</dbReference>
<dbReference type="InterPro" id="IPR031121">
    <property type="entry name" value="RIK/BLOM7"/>
</dbReference>
<feature type="compositionally biased region" description="Low complexity" evidence="1">
    <location>
        <begin position="222"/>
        <end position="245"/>
    </location>
</feature>
<gene>
    <name evidence="3" type="ORF">EGYM00163_LOCUS8755</name>
</gene>
<dbReference type="GO" id="GO:0005634">
    <property type="term" value="C:nucleus"/>
    <property type="evidence" value="ECO:0007669"/>
    <property type="project" value="InterPro"/>
</dbReference>
<sequence length="365" mass="37905">MADPPPKKERRKRKWDDVGDLPQAQPSVKENAKVFIDGMENAPSSFGLRDRLQGPHAQYIKHIAVTAGSACEVVLKGVGSGHLDASGGQDASMRLHFDITANSAEAVSTAQQLCEDLLGTAKQQYKEYMQSLSTYASPSAPAVVPHHGYPTAPYPGYAPPAPASYPGYAGYGAYPAYPAVGTPVPPPVGTPVPPPVGTPVPPPVGAPVLPPVGTSVPPPAATPAADNVTDPSSPGAPVPSGAGPALEAAPKSTSTRFSENPPPSLGASNMAASARGTDADLMPPPAPKKSDGFAMPPPAPLKKGVRFSEEASGVTLPVLPDPTPDTEPTRPGVKVKLSEDIGFRQARSHDEYEHTYRELMEQLGF</sequence>
<name>A0A7S4CIB8_9EUGL</name>
<evidence type="ECO:0000313" key="3">
    <source>
        <dbReference type="EMBL" id="CAE0797635.1"/>
    </source>
</evidence>
<dbReference type="AlphaFoldDB" id="A0A7S4CIB8"/>
<dbReference type="PANTHER" id="PTHR15744">
    <property type="entry name" value="BLOM7"/>
    <property type="match status" value="1"/>
</dbReference>
<feature type="region of interest" description="Disordered" evidence="1">
    <location>
        <begin position="1"/>
        <end position="27"/>
    </location>
</feature>
<protein>
    <recommendedName>
        <fullName evidence="2">KHDC4/BBP-like KH-domain type I domain-containing protein</fullName>
    </recommendedName>
</protein>
<reference evidence="3" key="1">
    <citation type="submission" date="2021-01" db="EMBL/GenBank/DDBJ databases">
        <authorList>
            <person name="Corre E."/>
            <person name="Pelletier E."/>
            <person name="Niang G."/>
            <person name="Scheremetjew M."/>
            <person name="Finn R."/>
            <person name="Kale V."/>
            <person name="Holt S."/>
            <person name="Cochrane G."/>
            <person name="Meng A."/>
            <person name="Brown T."/>
            <person name="Cohen L."/>
        </authorList>
    </citation>
    <scope>NUCLEOTIDE SEQUENCE</scope>
    <source>
        <strain evidence="3">CCMP1594</strain>
    </source>
</reference>
<feature type="domain" description="KHDC4/BBP-like KH-domain type I" evidence="2">
    <location>
        <begin position="43"/>
        <end position="118"/>
    </location>
</feature>
<dbReference type="PANTHER" id="PTHR15744:SF0">
    <property type="entry name" value="KH HOMOLOGY DOMAIN-CONTAINING PROTEIN 4"/>
    <property type="match status" value="1"/>
</dbReference>
<dbReference type="Pfam" id="PF22675">
    <property type="entry name" value="KH-I_KHDC4-BBP"/>
    <property type="match status" value="1"/>
</dbReference>
<organism evidence="3">
    <name type="scientific">Eutreptiella gymnastica</name>
    <dbReference type="NCBI Taxonomy" id="73025"/>
    <lineage>
        <taxon>Eukaryota</taxon>
        <taxon>Discoba</taxon>
        <taxon>Euglenozoa</taxon>
        <taxon>Euglenida</taxon>
        <taxon>Spirocuta</taxon>
        <taxon>Euglenophyceae</taxon>
        <taxon>Eutreptiales</taxon>
        <taxon>Eutreptiaceae</taxon>
        <taxon>Eutreptiella</taxon>
    </lineage>
</organism>
<dbReference type="InterPro" id="IPR047889">
    <property type="entry name" value="KHDC4_KH-I_second"/>
</dbReference>
<evidence type="ECO:0000259" key="2">
    <source>
        <dbReference type="Pfam" id="PF22675"/>
    </source>
</evidence>
<proteinExistence type="predicted"/>
<dbReference type="InterPro" id="IPR036612">
    <property type="entry name" value="KH_dom_type_1_sf"/>
</dbReference>